<dbReference type="PANTHER" id="PTHR33204">
    <property type="entry name" value="TRANSCRIPTIONAL REGULATOR, MARR FAMILY"/>
    <property type="match status" value="1"/>
</dbReference>
<protein>
    <submittedName>
        <fullName evidence="6">Helix-turn-helix transcriptional regulator</fullName>
    </submittedName>
</protein>
<feature type="compositionally biased region" description="Basic and acidic residues" evidence="4">
    <location>
        <begin position="104"/>
        <end position="114"/>
    </location>
</feature>
<dbReference type="InterPro" id="IPR036390">
    <property type="entry name" value="WH_DNA-bd_sf"/>
</dbReference>
<accession>A0A940WHZ0</accession>
<keyword evidence="2" id="KW-0238">DNA-binding</keyword>
<keyword evidence="3" id="KW-0804">Transcription</keyword>
<evidence type="ECO:0000256" key="4">
    <source>
        <dbReference type="SAM" id="MobiDB-lite"/>
    </source>
</evidence>
<evidence type="ECO:0000313" key="7">
    <source>
        <dbReference type="Proteomes" id="UP000674234"/>
    </source>
</evidence>
<feature type="region of interest" description="Disordered" evidence="4">
    <location>
        <begin position="104"/>
        <end position="132"/>
    </location>
</feature>
<dbReference type="RefSeq" id="WP_210157128.1">
    <property type="nucleotide sequence ID" value="NZ_JAFCNB010000009.1"/>
</dbReference>
<dbReference type="PROSITE" id="PS51118">
    <property type="entry name" value="HTH_HXLR"/>
    <property type="match status" value="1"/>
</dbReference>
<dbReference type="AlphaFoldDB" id="A0A940WHZ0"/>
<keyword evidence="7" id="KW-1185">Reference proteome</keyword>
<name>A0A940WHZ0_9ACTN</name>
<dbReference type="SUPFAM" id="SSF46785">
    <property type="entry name" value="Winged helix' DNA-binding domain"/>
    <property type="match status" value="1"/>
</dbReference>
<feature type="domain" description="HTH hxlR-type" evidence="5">
    <location>
        <begin position="11"/>
        <end position="111"/>
    </location>
</feature>
<sequence length="132" mass="14615">MTESIRDLTADPGSVDRVLNLVARRGMLPILQALASGSLGHNELARETQMDSKQLSRALCLAREASLVSRTVHSNHIPVRVRYRLTHRGEGLVRALVPLARWSEENHDHGRPDVPGDAGRPVPQDRRLSSSM</sequence>
<feature type="compositionally biased region" description="Basic and acidic residues" evidence="4">
    <location>
        <begin position="123"/>
        <end position="132"/>
    </location>
</feature>
<dbReference type="Proteomes" id="UP000674234">
    <property type="component" value="Unassembled WGS sequence"/>
</dbReference>
<dbReference type="InterPro" id="IPR002577">
    <property type="entry name" value="HTH_HxlR"/>
</dbReference>
<evidence type="ECO:0000259" key="5">
    <source>
        <dbReference type="PROSITE" id="PS51118"/>
    </source>
</evidence>
<dbReference type="GO" id="GO:0003677">
    <property type="term" value="F:DNA binding"/>
    <property type="evidence" value="ECO:0007669"/>
    <property type="project" value="UniProtKB-KW"/>
</dbReference>
<evidence type="ECO:0000313" key="6">
    <source>
        <dbReference type="EMBL" id="MBP2705871.1"/>
    </source>
</evidence>
<evidence type="ECO:0000256" key="1">
    <source>
        <dbReference type="ARBA" id="ARBA00023015"/>
    </source>
</evidence>
<evidence type="ECO:0000256" key="2">
    <source>
        <dbReference type="ARBA" id="ARBA00023125"/>
    </source>
</evidence>
<dbReference type="Pfam" id="PF01638">
    <property type="entry name" value="HxlR"/>
    <property type="match status" value="1"/>
</dbReference>
<evidence type="ECO:0000256" key="3">
    <source>
        <dbReference type="ARBA" id="ARBA00023163"/>
    </source>
</evidence>
<proteinExistence type="predicted"/>
<comment type="caution">
    <text evidence="6">The sequence shown here is derived from an EMBL/GenBank/DDBJ whole genome shotgun (WGS) entry which is preliminary data.</text>
</comment>
<gene>
    <name evidence="6" type="ORF">JOL79_18840</name>
</gene>
<reference evidence="6" key="1">
    <citation type="submission" date="2021-02" db="EMBL/GenBank/DDBJ databases">
        <title>Draft genome sequence of Microbispora sp. RL4-1S isolated from rice leaves in Thailand.</title>
        <authorList>
            <person name="Muangham S."/>
            <person name="Duangmal K."/>
        </authorList>
    </citation>
    <scope>NUCLEOTIDE SEQUENCE</scope>
    <source>
        <strain evidence="6">RL4-1S</strain>
    </source>
</reference>
<dbReference type="Gene3D" id="1.10.10.10">
    <property type="entry name" value="Winged helix-like DNA-binding domain superfamily/Winged helix DNA-binding domain"/>
    <property type="match status" value="1"/>
</dbReference>
<organism evidence="6 7">
    <name type="scientific">Microbispora oryzae</name>
    <dbReference type="NCBI Taxonomy" id="2806554"/>
    <lineage>
        <taxon>Bacteria</taxon>
        <taxon>Bacillati</taxon>
        <taxon>Actinomycetota</taxon>
        <taxon>Actinomycetes</taxon>
        <taxon>Streptosporangiales</taxon>
        <taxon>Streptosporangiaceae</taxon>
        <taxon>Microbispora</taxon>
    </lineage>
</organism>
<dbReference type="InterPro" id="IPR036388">
    <property type="entry name" value="WH-like_DNA-bd_sf"/>
</dbReference>
<keyword evidence="1" id="KW-0805">Transcription regulation</keyword>
<dbReference type="EMBL" id="JAFCNB010000009">
    <property type="protein sequence ID" value="MBP2705871.1"/>
    <property type="molecule type" value="Genomic_DNA"/>
</dbReference>